<keyword evidence="3" id="KW-0808">Transferase</keyword>
<dbReference type="Gene3D" id="3.30.420.10">
    <property type="entry name" value="Ribonuclease H-like superfamily/Ribonuclease H"/>
    <property type="match status" value="2"/>
</dbReference>
<evidence type="ECO:0000256" key="4">
    <source>
        <dbReference type="ARBA" id="ARBA00022695"/>
    </source>
</evidence>
<dbReference type="Gene3D" id="3.90.1600.10">
    <property type="entry name" value="Palm domain of DNA polymerase"/>
    <property type="match status" value="1"/>
</dbReference>
<dbReference type="SMART" id="SM00486">
    <property type="entry name" value="POLBc"/>
    <property type="match status" value="1"/>
</dbReference>
<dbReference type="Gene3D" id="3.30.342.10">
    <property type="entry name" value="DNA Polymerase, chain B, domain 1"/>
    <property type="match status" value="1"/>
</dbReference>
<dbReference type="Pfam" id="PF03104">
    <property type="entry name" value="DNA_pol_B_exo1"/>
    <property type="match status" value="2"/>
</dbReference>
<dbReference type="InterPro" id="IPR023211">
    <property type="entry name" value="DNA_pol_palm_dom_sf"/>
</dbReference>
<dbReference type="InterPro" id="IPR042087">
    <property type="entry name" value="DNA_pol_B_thumb"/>
</dbReference>
<sequence>MSLEFQITDILSDDLKICNKLRFVITIYGIDEHHEKVVCHVRDFRPYFFVRIPADWEEPYAKGFLKHAMNLTSKKKLEESVDYTSVLKRYKELYGFHWNQSAKCLTNYRFAKVSFHAFKYMKQAIRSIKEYYGIRSQLTPDDARYTELKYDKYEAWFDRDTMHVTSKCDSNLYETNIHPVVRFIHERKIKPTGWIKITSTDTNEPCDNNTLFKAKEYACLSGKVGPSDTIQCSPYIVASFDIECDSSHGDFPQTTKKFKKLATDIFDGYRSDKVSRKFSIARILPSMIYTAFGMKDKIVKFIKKEIDKVTIHDVYTIEQQKPTVKSINSFCKKVTLDAELSELRDAMEKKQPIKGKQRDTHIKTLYNLLGSILIDDNGDNIKEQGDPVIQIGTVFHTYGIGDRERVILVKGPDDDTPENEICDSLDEYDISVRKCKSEADMLIQWSKLLREKQPDFITGYNIFGFDFTYLYERARVCFPCKPGCNSRYNTHAANCKMRQFLNMGVMDCIDRESNRHYGKQCKYIAKDLNSSALGENALGYFQMDGRILFDIQKEVQKNHSLESYKLDNVAAHFMRGKIKDISHEHIVTELKTLKIGDYVSFRTHCNIGEQLHKNGLKYEIKDINRDTNTIVLSDKLHINKERYHKVEWCLNKDDITPQDIFDKHQDNSAEGSKGRAEVAKYCIQDCELCIDLLLLLDLIPTNLAMADVSYVPVSYIFLRGQGVRVTSLVARQCDLLGVRMPDLRRMPLMRDYVRLLKNKESIESVRETIIKDNSKFGKPKEWEVDEWMEEAVAISTGEKGMEGYEGAIVLDPKPDIYLDDPVAVLDYASLYPSSIIEKNCSHETQIDASQLHQFDEKDYHTVVYDNYEYILKGKGNSVDKVLNTKQPKKTCYFIKPQFLKENGEDSTQGIIPMALQHLLKARKETKEKMKEDTDEFKYKVLDCEQLALKVTANSIYGQLGARTSPICKMDLAASTTAIGREKIDIAKQGVMKWAEKKGYEPPDVVYGDTDSVFVKFSRVKDGKTLEGKEALAHCIECGKQAGEYITRGTLIDDSTGETKKNPKDALLDDPQDLEYEKTFWPFILISKKRYTGDKYEFSADEIPKRTAMGIVLKRRDNAPIVKHIFGNVIEIIMIQKNFEKALQWMKTELLEIGKKDISKFVITKSLRGYYKNPEQIAHKVLADRMTERDPGNKPKANDRIPYAYIELPDEVLYDMDNPYKSGPRKGKPRERAVKQGDRIEHVDYIKEHNKRLDYAFYITNQIMNPVKQVLDLKMDPKKTEEIFTNILEELKSNTDV</sequence>
<name>A0A6C0FBT7_9ZZZZ</name>
<dbReference type="GO" id="GO:0006261">
    <property type="term" value="P:DNA-templated DNA replication"/>
    <property type="evidence" value="ECO:0007669"/>
    <property type="project" value="TreeGrafter"/>
</dbReference>
<accession>A0A6C0FBT7</accession>
<organism evidence="10">
    <name type="scientific">viral metagenome</name>
    <dbReference type="NCBI Taxonomy" id="1070528"/>
    <lineage>
        <taxon>unclassified sequences</taxon>
        <taxon>metagenomes</taxon>
        <taxon>organismal metagenomes</taxon>
    </lineage>
</organism>
<protein>
    <recommendedName>
        <fullName evidence="2">DNA-directed DNA polymerase</fullName>
        <ecNumber evidence="2">2.7.7.7</ecNumber>
    </recommendedName>
</protein>
<keyword evidence="6" id="KW-0238">DNA-binding</keyword>
<evidence type="ECO:0000256" key="5">
    <source>
        <dbReference type="ARBA" id="ARBA00022932"/>
    </source>
</evidence>
<feature type="domain" description="DNA-directed DNA polymerase family B exonuclease" evidence="9">
    <location>
        <begin position="172"/>
        <end position="256"/>
    </location>
</feature>
<comment type="similarity">
    <text evidence="1">Belongs to the DNA polymerase type-B family.</text>
</comment>
<dbReference type="SUPFAM" id="SSF56672">
    <property type="entry name" value="DNA/RNA polymerases"/>
    <property type="match status" value="1"/>
</dbReference>
<dbReference type="Gene3D" id="1.10.287.690">
    <property type="entry name" value="Helix hairpin bin"/>
    <property type="match status" value="1"/>
</dbReference>
<feature type="domain" description="DNA-directed DNA polymerase family B multifunctional" evidence="8">
    <location>
        <begin position="712"/>
        <end position="1033"/>
    </location>
</feature>
<comment type="catalytic activity">
    <reaction evidence="7">
        <text>DNA(n) + a 2'-deoxyribonucleoside 5'-triphosphate = DNA(n+1) + diphosphate</text>
        <dbReference type="Rhea" id="RHEA:22508"/>
        <dbReference type="Rhea" id="RHEA-COMP:17339"/>
        <dbReference type="Rhea" id="RHEA-COMP:17340"/>
        <dbReference type="ChEBI" id="CHEBI:33019"/>
        <dbReference type="ChEBI" id="CHEBI:61560"/>
        <dbReference type="ChEBI" id="CHEBI:173112"/>
        <dbReference type="EC" id="2.7.7.7"/>
    </reaction>
</comment>
<dbReference type="PANTHER" id="PTHR10322">
    <property type="entry name" value="DNA POLYMERASE CATALYTIC SUBUNIT"/>
    <property type="match status" value="1"/>
</dbReference>
<dbReference type="Gene3D" id="1.10.132.60">
    <property type="entry name" value="DNA polymerase family B, C-terminal domain"/>
    <property type="match status" value="1"/>
</dbReference>
<dbReference type="InterPro" id="IPR006133">
    <property type="entry name" value="DNA-dir_DNA_pol_B_exonuc"/>
</dbReference>
<proteinExistence type="inferred from homology"/>
<evidence type="ECO:0000313" key="10">
    <source>
        <dbReference type="EMBL" id="QHT36635.1"/>
    </source>
</evidence>
<dbReference type="EMBL" id="MN738786">
    <property type="protein sequence ID" value="QHT36635.1"/>
    <property type="molecule type" value="Genomic_DNA"/>
</dbReference>
<dbReference type="Pfam" id="PF00136">
    <property type="entry name" value="DNA_pol_B"/>
    <property type="match status" value="2"/>
</dbReference>
<evidence type="ECO:0000256" key="7">
    <source>
        <dbReference type="ARBA" id="ARBA00049244"/>
    </source>
</evidence>
<feature type="domain" description="DNA-directed DNA polymerase family B exonuclease" evidence="9">
    <location>
        <begin position="380"/>
        <end position="569"/>
    </location>
</feature>
<dbReference type="InterPro" id="IPR012337">
    <property type="entry name" value="RNaseH-like_sf"/>
</dbReference>
<keyword evidence="5" id="KW-0239">DNA-directed DNA polymerase</keyword>
<dbReference type="GO" id="GO:0000166">
    <property type="term" value="F:nucleotide binding"/>
    <property type="evidence" value="ECO:0007669"/>
    <property type="project" value="InterPro"/>
</dbReference>
<dbReference type="SUPFAM" id="SSF53098">
    <property type="entry name" value="Ribonuclease H-like"/>
    <property type="match status" value="1"/>
</dbReference>
<dbReference type="GO" id="GO:0003887">
    <property type="term" value="F:DNA-directed DNA polymerase activity"/>
    <property type="evidence" value="ECO:0007669"/>
    <property type="project" value="UniProtKB-KW"/>
</dbReference>
<dbReference type="InterPro" id="IPR006134">
    <property type="entry name" value="DNA-dir_DNA_pol_B_multi_dom"/>
</dbReference>
<dbReference type="PRINTS" id="PR00106">
    <property type="entry name" value="DNAPOLB"/>
</dbReference>
<dbReference type="PROSITE" id="PS00116">
    <property type="entry name" value="DNA_POLYMERASE_B"/>
    <property type="match status" value="1"/>
</dbReference>
<dbReference type="InterPro" id="IPR006172">
    <property type="entry name" value="DNA-dir_DNA_pol_B"/>
</dbReference>
<evidence type="ECO:0000259" key="9">
    <source>
        <dbReference type="Pfam" id="PF03104"/>
    </source>
</evidence>
<evidence type="ECO:0000256" key="3">
    <source>
        <dbReference type="ARBA" id="ARBA00022679"/>
    </source>
</evidence>
<dbReference type="EC" id="2.7.7.7" evidence="2"/>
<evidence type="ECO:0000256" key="6">
    <source>
        <dbReference type="ARBA" id="ARBA00023125"/>
    </source>
</evidence>
<dbReference type="PANTHER" id="PTHR10322:SF23">
    <property type="entry name" value="DNA POLYMERASE DELTA CATALYTIC SUBUNIT"/>
    <property type="match status" value="1"/>
</dbReference>
<dbReference type="InterPro" id="IPR050240">
    <property type="entry name" value="DNA_pol_type-B"/>
</dbReference>
<dbReference type="InterPro" id="IPR036397">
    <property type="entry name" value="RNaseH_sf"/>
</dbReference>
<dbReference type="InterPro" id="IPR043502">
    <property type="entry name" value="DNA/RNA_pol_sf"/>
</dbReference>
<feature type="domain" description="DNA-directed DNA polymerase family B multifunctional" evidence="8">
    <location>
        <begin position="1063"/>
        <end position="1271"/>
    </location>
</feature>
<dbReference type="InterPro" id="IPR017964">
    <property type="entry name" value="DNA-dir_DNA_pol_B_CS"/>
</dbReference>
<evidence type="ECO:0000256" key="2">
    <source>
        <dbReference type="ARBA" id="ARBA00012417"/>
    </source>
</evidence>
<reference evidence="10" key="1">
    <citation type="journal article" date="2020" name="Nature">
        <title>Giant virus diversity and host interactions through global metagenomics.</title>
        <authorList>
            <person name="Schulz F."/>
            <person name="Roux S."/>
            <person name="Paez-Espino D."/>
            <person name="Jungbluth S."/>
            <person name="Walsh D.A."/>
            <person name="Denef V.J."/>
            <person name="McMahon K.D."/>
            <person name="Konstantinidis K.T."/>
            <person name="Eloe-Fadrosh E.A."/>
            <person name="Kyrpides N.C."/>
            <person name="Woyke T."/>
        </authorList>
    </citation>
    <scope>NUCLEOTIDE SEQUENCE</scope>
    <source>
        <strain evidence="10">GVMAG-S-ERX555967-130</strain>
    </source>
</reference>
<evidence type="ECO:0000256" key="1">
    <source>
        <dbReference type="ARBA" id="ARBA00005755"/>
    </source>
</evidence>
<keyword evidence="4" id="KW-0548">Nucleotidyltransferase</keyword>
<evidence type="ECO:0000259" key="8">
    <source>
        <dbReference type="Pfam" id="PF00136"/>
    </source>
</evidence>
<dbReference type="GO" id="GO:0003677">
    <property type="term" value="F:DNA binding"/>
    <property type="evidence" value="ECO:0007669"/>
    <property type="project" value="UniProtKB-KW"/>
</dbReference>